<sequence length="475" mass="53822">MSILIPLLLPSVVNATANVALGITNAVQGTSTNVSFKIGNRVFTTSPPFPFEKLPPELRMEIIEMALEMSKELILPPMDFVPAFQPLGPTLQDAADLHRNNPLNPENPHYRSIVGETRSANGYPLSSWKWMKLGTEWRDYLRRKLWTKCSITSTYSYRQFDKILERPDFDIFSFVRELELHQGFGDPTSLYALIRHPQLTHLESLSILPLYPYSPSPFENVLPPFDFGLQLIPVPSETRPRLKHLTLGLPLELTTNAAQRQHLGQLKPEKFSMTVLRPSNALFGELATALSEVTDTLSIRYLSVSAHRELSDPASFVCSTLDAFKHVHLHLPARANSAFRHPYIGRMDERITFADRIIDLILADKERQERYTVWIEDYRGGFNLDLSRREEILYQPAEKDKILFDIGLHDLDENPPAESGPSTIQNSTVTVVGGPETTVKKPTAKGKDSEKSWERETNLKLLGGLISLRLESKKR</sequence>
<feature type="compositionally biased region" description="Low complexity" evidence="1">
    <location>
        <begin position="428"/>
        <end position="437"/>
    </location>
</feature>
<feature type="signal peptide" evidence="2">
    <location>
        <begin position="1"/>
        <end position="15"/>
    </location>
</feature>
<dbReference type="Proteomes" id="UP000812966">
    <property type="component" value="Unassembled WGS sequence"/>
</dbReference>
<evidence type="ECO:0000256" key="1">
    <source>
        <dbReference type="SAM" id="MobiDB-lite"/>
    </source>
</evidence>
<reference evidence="3" key="1">
    <citation type="submission" date="2020-04" db="EMBL/GenBank/DDBJ databases">
        <title>Analysis of mating type loci in Filobasidium floriforme.</title>
        <authorList>
            <person name="Nowrousian M."/>
        </authorList>
    </citation>
    <scope>NUCLEOTIDE SEQUENCE</scope>
    <source>
        <strain evidence="3">CBS 6242</strain>
    </source>
</reference>
<evidence type="ECO:0000313" key="4">
    <source>
        <dbReference type="Proteomes" id="UP000812966"/>
    </source>
</evidence>
<evidence type="ECO:0000313" key="3">
    <source>
        <dbReference type="EMBL" id="KAG7527543.1"/>
    </source>
</evidence>
<keyword evidence="4" id="KW-1185">Reference proteome</keyword>
<name>A0A8K0NK79_9TREE</name>
<proteinExistence type="predicted"/>
<feature type="region of interest" description="Disordered" evidence="1">
    <location>
        <begin position="414"/>
        <end position="453"/>
    </location>
</feature>
<dbReference type="EMBL" id="JABELV010000267">
    <property type="protein sequence ID" value="KAG7527543.1"/>
    <property type="molecule type" value="Genomic_DNA"/>
</dbReference>
<feature type="chain" id="PRO_5035459405" evidence="2">
    <location>
        <begin position="16"/>
        <end position="475"/>
    </location>
</feature>
<evidence type="ECO:0000256" key="2">
    <source>
        <dbReference type="SAM" id="SignalP"/>
    </source>
</evidence>
<accession>A0A8K0NK79</accession>
<dbReference type="AlphaFoldDB" id="A0A8K0NK79"/>
<dbReference type="OrthoDB" id="2592144at2759"/>
<gene>
    <name evidence="3" type="ORF">FFLO_06824</name>
</gene>
<protein>
    <submittedName>
        <fullName evidence="3">Uncharacterized protein</fullName>
    </submittedName>
</protein>
<comment type="caution">
    <text evidence="3">The sequence shown here is derived from an EMBL/GenBank/DDBJ whole genome shotgun (WGS) entry which is preliminary data.</text>
</comment>
<keyword evidence="2" id="KW-0732">Signal</keyword>
<organism evidence="3 4">
    <name type="scientific">Filobasidium floriforme</name>
    <dbReference type="NCBI Taxonomy" id="5210"/>
    <lineage>
        <taxon>Eukaryota</taxon>
        <taxon>Fungi</taxon>
        <taxon>Dikarya</taxon>
        <taxon>Basidiomycota</taxon>
        <taxon>Agaricomycotina</taxon>
        <taxon>Tremellomycetes</taxon>
        <taxon>Filobasidiales</taxon>
        <taxon>Filobasidiaceae</taxon>
        <taxon>Filobasidium</taxon>
    </lineage>
</organism>